<sequence>MPPSLPPGALVAASDPNSVHYGPVFYVFCGVVVIAFLIVFFAVGRFLLRRMDRRSHGGSSWNGEN</sequence>
<proteinExistence type="predicted"/>
<feature type="transmembrane region" description="Helical" evidence="1">
    <location>
        <begin position="24"/>
        <end position="48"/>
    </location>
</feature>
<gene>
    <name evidence="2" type="ORF">ACEZDJ_10395</name>
</gene>
<evidence type="ECO:0000313" key="3">
    <source>
        <dbReference type="Proteomes" id="UP001592528"/>
    </source>
</evidence>
<accession>A0ABV6UJQ7</accession>
<evidence type="ECO:0000256" key="1">
    <source>
        <dbReference type="SAM" id="Phobius"/>
    </source>
</evidence>
<keyword evidence="1" id="KW-0812">Transmembrane</keyword>
<organism evidence="2 3">
    <name type="scientific">Streptacidiphilus cavernicola</name>
    <dbReference type="NCBI Taxonomy" id="3342716"/>
    <lineage>
        <taxon>Bacteria</taxon>
        <taxon>Bacillati</taxon>
        <taxon>Actinomycetota</taxon>
        <taxon>Actinomycetes</taxon>
        <taxon>Kitasatosporales</taxon>
        <taxon>Streptomycetaceae</taxon>
        <taxon>Streptacidiphilus</taxon>
    </lineage>
</organism>
<name>A0ABV6UJQ7_9ACTN</name>
<dbReference type="RefSeq" id="WP_037597307.1">
    <property type="nucleotide sequence ID" value="NZ_JBHEZZ010000004.1"/>
</dbReference>
<evidence type="ECO:0000313" key="2">
    <source>
        <dbReference type="EMBL" id="MFC1401698.1"/>
    </source>
</evidence>
<dbReference type="EMBL" id="JBHEZZ010000004">
    <property type="protein sequence ID" value="MFC1401698.1"/>
    <property type="molecule type" value="Genomic_DNA"/>
</dbReference>
<protein>
    <submittedName>
        <fullName evidence="2">Uncharacterized protein</fullName>
    </submittedName>
</protein>
<keyword evidence="3" id="KW-1185">Reference proteome</keyword>
<keyword evidence="1" id="KW-0472">Membrane</keyword>
<comment type="caution">
    <text evidence="2">The sequence shown here is derived from an EMBL/GenBank/DDBJ whole genome shotgun (WGS) entry which is preliminary data.</text>
</comment>
<keyword evidence="1" id="KW-1133">Transmembrane helix</keyword>
<reference evidence="2 3" key="1">
    <citation type="submission" date="2024-09" db="EMBL/GenBank/DDBJ databases">
        <authorList>
            <person name="Lee S.D."/>
        </authorList>
    </citation>
    <scope>NUCLEOTIDE SEQUENCE [LARGE SCALE GENOMIC DNA]</scope>
    <source>
        <strain evidence="2 3">N1-5</strain>
    </source>
</reference>
<dbReference type="Proteomes" id="UP001592528">
    <property type="component" value="Unassembled WGS sequence"/>
</dbReference>